<evidence type="ECO:0000256" key="2">
    <source>
        <dbReference type="ARBA" id="ARBA00012438"/>
    </source>
</evidence>
<reference evidence="6 7" key="1">
    <citation type="submission" date="2020-04" db="EMBL/GenBank/DDBJ databases">
        <title>Genome sequencing of novel species.</title>
        <authorList>
            <person name="Heo J."/>
            <person name="Kim S.-J."/>
            <person name="Kim J.-S."/>
            <person name="Hong S.-B."/>
            <person name="Kwon S.-W."/>
        </authorList>
    </citation>
    <scope>NUCLEOTIDE SEQUENCE [LARGE SCALE GENOMIC DNA]</scope>
    <source>
        <strain evidence="6 7">F39-2</strain>
    </source>
</reference>
<proteinExistence type="predicted"/>
<gene>
    <name evidence="6" type="ORF">HH214_06500</name>
</gene>
<dbReference type="Gene3D" id="3.30.565.10">
    <property type="entry name" value="Histidine kinase-like ATPase, C-terminal domain"/>
    <property type="match status" value="1"/>
</dbReference>
<sequence>MGKSYSCLLRNGYPLLQSARYTRARIGVGIPGKYHATLFNKFSKAGRPGLKGQVSIGLGMSIIKTLVEWHKGEIWFRSKEHEGTTFYIELPK</sequence>
<dbReference type="GO" id="GO:0005886">
    <property type="term" value="C:plasma membrane"/>
    <property type="evidence" value="ECO:0007669"/>
    <property type="project" value="TreeGrafter"/>
</dbReference>
<dbReference type="InterPro" id="IPR036890">
    <property type="entry name" value="HATPase_C_sf"/>
</dbReference>
<dbReference type="AlphaFoldDB" id="A0A7L5E5D0"/>
<evidence type="ECO:0000259" key="5">
    <source>
        <dbReference type="PROSITE" id="PS50109"/>
    </source>
</evidence>
<evidence type="ECO:0000256" key="4">
    <source>
        <dbReference type="ARBA" id="ARBA00022777"/>
    </source>
</evidence>
<dbReference type="InterPro" id="IPR003594">
    <property type="entry name" value="HATPase_dom"/>
</dbReference>
<dbReference type="KEGG" id="mrob:HH214_06500"/>
<dbReference type="EC" id="2.7.13.3" evidence="2"/>
<dbReference type="Proteomes" id="UP000503278">
    <property type="component" value="Chromosome"/>
</dbReference>
<dbReference type="EMBL" id="CP051682">
    <property type="protein sequence ID" value="QJD95546.1"/>
    <property type="molecule type" value="Genomic_DNA"/>
</dbReference>
<accession>A0A7L5E5D0</accession>
<dbReference type="PRINTS" id="PR00344">
    <property type="entry name" value="BCTRLSENSOR"/>
</dbReference>
<keyword evidence="7" id="KW-1185">Reference proteome</keyword>
<dbReference type="Pfam" id="PF02518">
    <property type="entry name" value="HATPase_c"/>
    <property type="match status" value="1"/>
</dbReference>
<evidence type="ECO:0000313" key="6">
    <source>
        <dbReference type="EMBL" id="QJD95546.1"/>
    </source>
</evidence>
<evidence type="ECO:0000313" key="7">
    <source>
        <dbReference type="Proteomes" id="UP000503278"/>
    </source>
</evidence>
<evidence type="ECO:0000256" key="3">
    <source>
        <dbReference type="ARBA" id="ARBA00022679"/>
    </source>
</evidence>
<dbReference type="GO" id="GO:0000155">
    <property type="term" value="F:phosphorelay sensor kinase activity"/>
    <property type="evidence" value="ECO:0007669"/>
    <property type="project" value="TreeGrafter"/>
</dbReference>
<dbReference type="InterPro" id="IPR005467">
    <property type="entry name" value="His_kinase_dom"/>
</dbReference>
<dbReference type="GO" id="GO:0009927">
    <property type="term" value="F:histidine phosphotransfer kinase activity"/>
    <property type="evidence" value="ECO:0007669"/>
    <property type="project" value="TreeGrafter"/>
</dbReference>
<dbReference type="InterPro" id="IPR004358">
    <property type="entry name" value="Sig_transdc_His_kin-like_C"/>
</dbReference>
<comment type="catalytic activity">
    <reaction evidence="1">
        <text>ATP + protein L-histidine = ADP + protein N-phospho-L-histidine.</text>
        <dbReference type="EC" id="2.7.13.3"/>
    </reaction>
</comment>
<keyword evidence="4 6" id="KW-0418">Kinase</keyword>
<evidence type="ECO:0000256" key="1">
    <source>
        <dbReference type="ARBA" id="ARBA00000085"/>
    </source>
</evidence>
<protein>
    <recommendedName>
        <fullName evidence="2">histidine kinase</fullName>
        <ecNumber evidence="2">2.7.13.3</ecNumber>
    </recommendedName>
</protein>
<organism evidence="6 7">
    <name type="scientific">Mucilaginibacter robiniae</name>
    <dbReference type="NCBI Taxonomy" id="2728022"/>
    <lineage>
        <taxon>Bacteria</taxon>
        <taxon>Pseudomonadati</taxon>
        <taxon>Bacteroidota</taxon>
        <taxon>Sphingobacteriia</taxon>
        <taxon>Sphingobacteriales</taxon>
        <taxon>Sphingobacteriaceae</taxon>
        <taxon>Mucilaginibacter</taxon>
    </lineage>
</organism>
<name>A0A7L5E5D0_9SPHI</name>
<dbReference type="PANTHER" id="PTHR43047">
    <property type="entry name" value="TWO-COMPONENT HISTIDINE PROTEIN KINASE"/>
    <property type="match status" value="1"/>
</dbReference>
<dbReference type="PANTHER" id="PTHR43047:SF72">
    <property type="entry name" value="OSMOSENSING HISTIDINE PROTEIN KINASE SLN1"/>
    <property type="match status" value="1"/>
</dbReference>
<dbReference type="PROSITE" id="PS50109">
    <property type="entry name" value="HIS_KIN"/>
    <property type="match status" value="1"/>
</dbReference>
<keyword evidence="3" id="KW-0808">Transferase</keyword>
<feature type="domain" description="Histidine kinase" evidence="5">
    <location>
        <begin position="27"/>
        <end position="92"/>
    </location>
</feature>
<dbReference type="SUPFAM" id="SSF55874">
    <property type="entry name" value="ATPase domain of HSP90 chaperone/DNA topoisomerase II/histidine kinase"/>
    <property type="match status" value="1"/>
</dbReference>